<keyword evidence="11" id="KW-1185">Reference proteome</keyword>
<evidence type="ECO:0000256" key="7">
    <source>
        <dbReference type="ARBA" id="ARBA00023136"/>
    </source>
</evidence>
<evidence type="ECO:0000256" key="2">
    <source>
        <dbReference type="ARBA" id="ARBA00007069"/>
    </source>
</evidence>
<keyword evidence="7 8" id="KW-0472">Membrane</keyword>
<feature type="domain" description="ABC transmembrane type-1" evidence="9">
    <location>
        <begin position="58"/>
        <end position="264"/>
    </location>
</feature>
<dbReference type="PROSITE" id="PS50928">
    <property type="entry name" value="ABC_TM1"/>
    <property type="match status" value="1"/>
</dbReference>
<evidence type="ECO:0000256" key="1">
    <source>
        <dbReference type="ARBA" id="ARBA00004651"/>
    </source>
</evidence>
<keyword evidence="4" id="KW-1003">Cell membrane</keyword>
<comment type="subcellular location">
    <subcellularLocation>
        <location evidence="1 8">Cell membrane</location>
        <topology evidence="1 8">Multi-pass membrane protein</topology>
    </subcellularLocation>
</comment>
<dbReference type="Gene3D" id="1.10.3720.10">
    <property type="entry name" value="MetI-like"/>
    <property type="match status" value="1"/>
</dbReference>
<organism evidence="10 11">
    <name type="scientific">Clostridium ganghwense</name>
    <dbReference type="NCBI Taxonomy" id="312089"/>
    <lineage>
        <taxon>Bacteria</taxon>
        <taxon>Bacillati</taxon>
        <taxon>Bacillota</taxon>
        <taxon>Clostridia</taxon>
        <taxon>Eubacteriales</taxon>
        <taxon>Clostridiaceae</taxon>
        <taxon>Clostridium</taxon>
    </lineage>
</organism>
<keyword evidence="6 8" id="KW-1133">Transmembrane helix</keyword>
<protein>
    <submittedName>
        <fullName evidence="10">ABC transporter permease</fullName>
    </submittedName>
</protein>
<evidence type="ECO:0000313" key="10">
    <source>
        <dbReference type="EMBL" id="MCY6369466.1"/>
    </source>
</evidence>
<evidence type="ECO:0000256" key="4">
    <source>
        <dbReference type="ARBA" id="ARBA00022475"/>
    </source>
</evidence>
<reference evidence="10" key="1">
    <citation type="submission" date="2022-12" db="EMBL/GenBank/DDBJ databases">
        <authorList>
            <person name="Wang J."/>
        </authorList>
    </citation>
    <scope>NUCLEOTIDE SEQUENCE</scope>
    <source>
        <strain evidence="10">HY-42-06</strain>
    </source>
</reference>
<feature type="transmembrane region" description="Helical" evidence="8">
    <location>
        <begin position="7"/>
        <end position="31"/>
    </location>
</feature>
<keyword evidence="5 8" id="KW-0812">Transmembrane</keyword>
<evidence type="ECO:0000256" key="8">
    <source>
        <dbReference type="RuleBase" id="RU363032"/>
    </source>
</evidence>
<dbReference type="SUPFAM" id="SSF161098">
    <property type="entry name" value="MetI-like"/>
    <property type="match status" value="1"/>
</dbReference>
<feature type="transmembrane region" description="Helical" evidence="8">
    <location>
        <begin position="144"/>
        <end position="166"/>
    </location>
</feature>
<comment type="similarity">
    <text evidence="2">Belongs to the binding-protein-dependent transport system permease family. CysTW subfamily.</text>
</comment>
<accession>A0ABT4CMZ3</accession>
<feature type="transmembrane region" description="Helical" evidence="8">
    <location>
        <begin position="90"/>
        <end position="108"/>
    </location>
</feature>
<dbReference type="EMBL" id="JAPQES010000001">
    <property type="protein sequence ID" value="MCY6369466.1"/>
    <property type="molecule type" value="Genomic_DNA"/>
</dbReference>
<evidence type="ECO:0000256" key="5">
    <source>
        <dbReference type="ARBA" id="ARBA00022692"/>
    </source>
</evidence>
<proteinExistence type="inferred from homology"/>
<dbReference type="Proteomes" id="UP001079657">
    <property type="component" value="Unassembled WGS sequence"/>
</dbReference>
<gene>
    <name evidence="10" type="ORF">OXH55_02235</name>
</gene>
<comment type="caution">
    <text evidence="10">The sequence shown here is derived from an EMBL/GenBank/DDBJ whole genome shotgun (WGS) entry which is preliminary data.</text>
</comment>
<dbReference type="Pfam" id="PF00528">
    <property type="entry name" value="BPD_transp_1"/>
    <property type="match status" value="1"/>
</dbReference>
<dbReference type="InterPro" id="IPR035906">
    <property type="entry name" value="MetI-like_sf"/>
</dbReference>
<evidence type="ECO:0000259" key="9">
    <source>
        <dbReference type="PROSITE" id="PS50928"/>
    </source>
</evidence>
<sequence length="276" mass="30651">MKKNKWLYLLLIPGIALIFIFLFIPLVYIILPTFVDKTGINFQQYIAFFKDQYYVEIFKRTLNIALITSVISVVLGIPVAYFISRSNKNIRGVLIACTVFPLLTNSVVRSFAWMTILGKNGIVNTFLMNIGLIKEPVKLLYTEFAIIIGTVYLFLPLMIVSLVGVMENIENDLLEAAESLGASRIKAFFKVIFPLSIPGLIVGSVLVFTGALTTYTTPQLLGGNKNMVLSTLIYQKTMTLGDWNSASVVAAIMSISTVTVIFIINKLASRLNERGV</sequence>
<dbReference type="CDD" id="cd06261">
    <property type="entry name" value="TM_PBP2"/>
    <property type="match status" value="1"/>
</dbReference>
<dbReference type="RefSeq" id="WP_268047844.1">
    <property type="nucleotide sequence ID" value="NZ_JAPQES010000001.1"/>
</dbReference>
<feature type="transmembrane region" description="Helical" evidence="8">
    <location>
        <begin position="243"/>
        <end position="264"/>
    </location>
</feature>
<dbReference type="PANTHER" id="PTHR42929">
    <property type="entry name" value="INNER MEMBRANE ABC TRANSPORTER PERMEASE PROTEIN YDCU-RELATED-RELATED"/>
    <property type="match status" value="1"/>
</dbReference>
<feature type="transmembrane region" description="Helical" evidence="8">
    <location>
        <begin position="62"/>
        <end position="83"/>
    </location>
</feature>
<keyword evidence="3 8" id="KW-0813">Transport</keyword>
<evidence type="ECO:0000256" key="6">
    <source>
        <dbReference type="ARBA" id="ARBA00022989"/>
    </source>
</evidence>
<evidence type="ECO:0000313" key="11">
    <source>
        <dbReference type="Proteomes" id="UP001079657"/>
    </source>
</evidence>
<name>A0ABT4CMZ3_9CLOT</name>
<dbReference type="InterPro" id="IPR000515">
    <property type="entry name" value="MetI-like"/>
</dbReference>
<dbReference type="PANTHER" id="PTHR42929:SF1">
    <property type="entry name" value="INNER MEMBRANE ABC TRANSPORTER PERMEASE PROTEIN YDCU-RELATED"/>
    <property type="match status" value="1"/>
</dbReference>
<evidence type="ECO:0000256" key="3">
    <source>
        <dbReference type="ARBA" id="ARBA00022448"/>
    </source>
</evidence>
<feature type="transmembrane region" description="Helical" evidence="8">
    <location>
        <begin position="187"/>
        <end position="212"/>
    </location>
</feature>